<name>A0ABT7DMP8_9ACTN</name>
<dbReference type="EMBL" id="JASJEU010000014">
    <property type="protein sequence ID" value="MDJ1650809.1"/>
    <property type="molecule type" value="Genomic_DNA"/>
</dbReference>
<dbReference type="InterPro" id="IPR017500">
    <property type="entry name" value="Phage_infect_YhgE_N"/>
</dbReference>
<dbReference type="Pfam" id="PF12698">
    <property type="entry name" value="ABC2_membrane_3"/>
    <property type="match status" value="2"/>
</dbReference>
<feature type="transmembrane region" description="Helical" evidence="6">
    <location>
        <begin position="632"/>
        <end position="653"/>
    </location>
</feature>
<dbReference type="Proteomes" id="UP001232750">
    <property type="component" value="Unassembled WGS sequence"/>
</dbReference>
<dbReference type="NCBIfam" id="TIGR03062">
    <property type="entry name" value="pip_yhgE_Cterm"/>
    <property type="match status" value="1"/>
</dbReference>
<keyword evidence="5" id="KW-0175">Coiled coil</keyword>
<protein>
    <submittedName>
        <fullName evidence="8">YhgE/Pip domain-containing protein</fullName>
    </submittedName>
</protein>
<dbReference type="InterPro" id="IPR013525">
    <property type="entry name" value="ABC2_TM"/>
</dbReference>
<accession>A0ABT7DMP8</accession>
<evidence type="ECO:0000313" key="9">
    <source>
        <dbReference type="Proteomes" id="UP001232750"/>
    </source>
</evidence>
<organism evidence="8 9">
    <name type="scientific">Gordonibacter faecis</name>
    <dbReference type="NCBI Taxonomy" id="3047475"/>
    <lineage>
        <taxon>Bacteria</taxon>
        <taxon>Bacillati</taxon>
        <taxon>Actinomycetota</taxon>
        <taxon>Coriobacteriia</taxon>
        <taxon>Eggerthellales</taxon>
        <taxon>Eggerthellaceae</taxon>
        <taxon>Gordonibacter</taxon>
    </lineage>
</organism>
<proteinExistence type="predicted"/>
<keyword evidence="2 6" id="KW-0812">Transmembrane</keyword>
<dbReference type="RefSeq" id="WP_283832150.1">
    <property type="nucleotide sequence ID" value="NZ_JASJEU010000014.1"/>
</dbReference>
<evidence type="ECO:0000256" key="1">
    <source>
        <dbReference type="ARBA" id="ARBA00004141"/>
    </source>
</evidence>
<gene>
    <name evidence="8" type="ORF">QNJ86_08340</name>
</gene>
<keyword evidence="4 6" id="KW-0472">Membrane</keyword>
<evidence type="ECO:0000256" key="6">
    <source>
        <dbReference type="SAM" id="Phobius"/>
    </source>
</evidence>
<feature type="coiled-coil region" evidence="5">
    <location>
        <begin position="361"/>
        <end position="402"/>
    </location>
</feature>
<evidence type="ECO:0000256" key="2">
    <source>
        <dbReference type="ARBA" id="ARBA00022692"/>
    </source>
</evidence>
<dbReference type="InterPro" id="IPR051328">
    <property type="entry name" value="T7SS_ABC-Transporter"/>
</dbReference>
<sequence length="728" mass="76552">MGNILRIAHSDVKSLFANAMSIIIAVGLVVMPSIFAWYNVIACWNVFDNTGNLTVAVASVDEGYESDLVPLRVNVGEQVVSALRANEQIDWTFTDEADAIDGARSGRYYAAVVIPQEFSRDMLTFYSDDVEHAKIVYYANEKKSAIAPKITDQGADSVSREVNKVFAEELSAVALGLAQSLSRYADEADADGRIGKLAEHVRTMAEGADRTAAVLDQYALLATSARTLAGDSAKLVASAQAAIDDVSARASEGSSAAGGILDALGQSVDDLSRALESTGAGFGAVSDSVDGLFAAADSGSKECAAQIRVQAGVVDGRAVGYRNAAAELAALRDQVPEEYRVALDSAVAQMNAQADLMVGIRDNLLRAADKLEAGNADAQAEREAVKALADQAQQNADALAAEFDAKVRPGLERLAVDAASLAEQVDSGLGDLRAAGAGLADSARSAGEVLGAAAGKIGDAAAELRDSGVQLRELADGVDEALATGDADMLRRVLGSDTQLLSRALAAPVGLERTAVFPVENFGSAMAPFYTTLALFIGSLLILVAVKPAVPARVRTTLVNPKPRELFLGRFAVMGLLSLAQTTVMGLGNWLFLQVQVAEPLLFMLCFWVAGLVFTFFIYALVAAFANLGKAVAVLLLIVQVTGCGGSFPLQLLPPFIQGISPWLPATHVVNAMRAAMFGVCGNDFCIEMGLLLLFLIPAALIGLVLRKPLSHFMTWYVEQVESSKLIG</sequence>
<keyword evidence="3 6" id="KW-1133">Transmembrane helix</keyword>
<evidence type="ECO:0000256" key="3">
    <source>
        <dbReference type="ARBA" id="ARBA00022989"/>
    </source>
</evidence>
<feature type="transmembrane region" description="Helical" evidence="6">
    <location>
        <begin position="687"/>
        <end position="706"/>
    </location>
</feature>
<dbReference type="PANTHER" id="PTHR43077:SF10">
    <property type="entry name" value="TRANSPORT PERMEASE PROTEIN"/>
    <property type="match status" value="1"/>
</dbReference>
<feature type="domain" description="ABC-2 type transporter transmembrane" evidence="7">
    <location>
        <begin position="497"/>
        <end position="702"/>
    </location>
</feature>
<keyword evidence="9" id="KW-1185">Reference proteome</keyword>
<reference evidence="8 9" key="1">
    <citation type="submission" date="2023-05" db="EMBL/GenBank/DDBJ databases">
        <title>Gordonibacter KGMB12511T sp. nov., isolated from faeces of healthy Korean.</title>
        <authorList>
            <person name="Kim H.S."/>
            <person name="Kim J.-S."/>
            <person name="Suh M.K."/>
            <person name="Eom M.K."/>
            <person name="Do H.E."/>
            <person name="Lee J.-S."/>
        </authorList>
    </citation>
    <scope>NUCLEOTIDE SEQUENCE [LARGE SCALE GENOMIC DNA]</scope>
    <source>
        <strain evidence="8 9">KGMB12511</strain>
    </source>
</reference>
<evidence type="ECO:0000256" key="5">
    <source>
        <dbReference type="SAM" id="Coils"/>
    </source>
</evidence>
<feature type="transmembrane region" description="Helical" evidence="6">
    <location>
        <begin position="527"/>
        <end position="546"/>
    </location>
</feature>
<evidence type="ECO:0000256" key="4">
    <source>
        <dbReference type="ARBA" id="ARBA00023136"/>
    </source>
</evidence>
<feature type="transmembrane region" description="Helical" evidence="6">
    <location>
        <begin position="15"/>
        <end position="38"/>
    </location>
</feature>
<dbReference type="Gene3D" id="3.40.1710.10">
    <property type="entry name" value="abc type-2 transporter like domain"/>
    <property type="match status" value="1"/>
</dbReference>
<evidence type="ECO:0000313" key="8">
    <source>
        <dbReference type="EMBL" id="MDJ1650809.1"/>
    </source>
</evidence>
<feature type="transmembrane region" description="Helical" evidence="6">
    <location>
        <begin position="567"/>
        <end position="590"/>
    </location>
</feature>
<evidence type="ECO:0000259" key="7">
    <source>
        <dbReference type="Pfam" id="PF12698"/>
    </source>
</evidence>
<dbReference type="NCBIfam" id="TIGR03061">
    <property type="entry name" value="pip_yhgE_Nterm"/>
    <property type="match status" value="1"/>
</dbReference>
<comment type="caution">
    <text evidence="8">The sequence shown here is derived from an EMBL/GenBank/DDBJ whole genome shotgun (WGS) entry which is preliminary data.</text>
</comment>
<dbReference type="PANTHER" id="PTHR43077">
    <property type="entry name" value="TRANSPORT PERMEASE YVFS-RELATED"/>
    <property type="match status" value="1"/>
</dbReference>
<feature type="domain" description="ABC-2 type transporter transmembrane" evidence="7">
    <location>
        <begin position="29"/>
        <end position="164"/>
    </location>
</feature>
<feature type="transmembrane region" description="Helical" evidence="6">
    <location>
        <begin position="602"/>
        <end position="625"/>
    </location>
</feature>
<dbReference type="InterPro" id="IPR017501">
    <property type="entry name" value="Phage_infect_YhgE_C"/>
</dbReference>
<comment type="subcellular location">
    <subcellularLocation>
        <location evidence="1">Membrane</location>
        <topology evidence="1">Multi-pass membrane protein</topology>
    </subcellularLocation>
</comment>